<comment type="similarity">
    <text evidence="2">Belongs to the bacterial solute-binding protein 5 family.</text>
</comment>
<keyword evidence="8" id="KW-1185">Reference proteome</keyword>
<dbReference type="PANTHER" id="PTHR30290">
    <property type="entry name" value="PERIPLASMIC BINDING COMPONENT OF ABC TRANSPORTER"/>
    <property type="match status" value="1"/>
</dbReference>
<evidence type="ECO:0000313" key="8">
    <source>
        <dbReference type="Proteomes" id="UP000602284"/>
    </source>
</evidence>
<evidence type="ECO:0000256" key="1">
    <source>
        <dbReference type="ARBA" id="ARBA00004196"/>
    </source>
</evidence>
<gene>
    <name evidence="7" type="ORF">JJB07_11030</name>
</gene>
<evidence type="ECO:0000313" key="7">
    <source>
        <dbReference type="EMBL" id="MBL0387182.1"/>
    </source>
</evidence>
<name>A0ABS1JA82_9BACL</name>
<keyword evidence="4 5" id="KW-0732">Signal</keyword>
<keyword evidence="3" id="KW-0813">Transport</keyword>
<evidence type="ECO:0000256" key="5">
    <source>
        <dbReference type="SAM" id="SignalP"/>
    </source>
</evidence>
<evidence type="ECO:0000259" key="6">
    <source>
        <dbReference type="PROSITE" id="PS51272"/>
    </source>
</evidence>
<evidence type="ECO:0000256" key="2">
    <source>
        <dbReference type="ARBA" id="ARBA00005695"/>
    </source>
</evidence>
<feature type="chain" id="PRO_5045912635" evidence="5">
    <location>
        <begin position="28"/>
        <end position="694"/>
    </location>
</feature>
<reference evidence="7 8" key="1">
    <citation type="submission" date="2021-01" db="EMBL/GenBank/DDBJ databases">
        <title>Tumebacillus sp. strain ITR2 16S ribosomal RNA gene Genome sequencing and assembly.</title>
        <authorList>
            <person name="Kang M."/>
        </authorList>
    </citation>
    <scope>NUCLEOTIDE SEQUENCE [LARGE SCALE GENOMIC DNA]</scope>
    <source>
        <strain evidence="7 8">ITR2</strain>
    </source>
</reference>
<dbReference type="Pfam" id="PF00496">
    <property type="entry name" value="SBP_bac_5"/>
    <property type="match status" value="1"/>
</dbReference>
<dbReference type="CDD" id="cd08504">
    <property type="entry name" value="PBP2_OppA"/>
    <property type="match status" value="1"/>
</dbReference>
<dbReference type="Gene3D" id="3.10.105.10">
    <property type="entry name" value="Dipeptide-binding Protein, Domain 3"/>
    <property type="match status" value="1"/>
</dbReference>
<evidence type="ECO:0000256" key="3">
    <source>
        <dbReference type="ARBA" id="ARBA00022448"/>
    </source>
</evidence>
<evidence type="ECO:0000256" key="4">
    <source>
        <dbReference type="ARBA" id="ARBA00022729"/>
    </source>
</evidence>
<accession>A0ABS1JA82</accession>
<dbReference type="PROSITE" id="PS51272">
    <property type="entry name" value="SLH"/>
    <property type="match status" value="3"/>
</dbReference>
<dbReference type="InterPro" id="IPR039424">
    <property type="entry name" value="SBP_5"/>
</dbReference>
<dbReference type="RefSeq" id="WP_201634930.1">
    <property type="nucleotide sequence ID" value="NZ_JAEQNB010000003.1"/>
</dbReference>
<dbReference type="InterPro" id="IPR001119">
    <property type="entry name" value="SLH_dom"/>
</dbReference>
<dbReference type="InterPro" id="IPR000914">
    <property type="entry name" value="SBP_5_dom"/>
</dbReference>
<feature type="domain" description="SLH" evidence="6">
    <location>
        <begin position="565"/>
        <end position="627"/>
    </location>
</feature>
<dbReference type="Pfam" id="PF00395">
    <property type="entry name" value="SLH"/>
    <property type="match status" value="3"/>
</dbReference>
<dbReference type="PANTHER" id="PTHR30290:SF10">
    <property type="entry name" value="PERIPLASMIC OLIGOPEPTIDE-BINDING PROTEIN-RELATED"/>
    <property type="match status" value="1"/>
</dbReference>
<dbReference type="Gene3D" id="3.90.76.10">
    <property type="entry name" value="Dipeptide-binding Protein, Domain 1"/>
    <property type="match status" value="1"/>
</dbReference>
<organism evidence="7 8">
    <name type="scientific">Tumebacillus amylolyticus</name>
    <dbReference type="NCBI Taxonomy" id="2801339"/>
    <lineage>
        <taxon>Bacteria</taxon>
        <taxon>Bacillati</taxon>
        <taxon>Bacillota</taxon>
        <taxon>Bacilli</taxon>
        <taxon>Bacillales</taxon>
        <taxon>Alicyclobacillaceae</taxon>
        <taxon>Tumebacillus</taxon>
    </lineage>
</organism>
<sequence>MSIKTPFVSLLACLTLLTSMLVPPATAAVPPDTTLRLSLSSTTGLGLHPHTESVVAHNAYEGLVRYNPRDPQGGVLPGTASSWNISDDGKTYTFHLRDAFWSDGSPVKAQDFVYGWHQWNPHLPLPQISMFDINTATALDEKTLQVTFVRQGDDLIREVASDYLQPIQQTFAEAKGELFGSTAATSLFNGPFVARDVEKGTVVLEKNLKYWDAANVKIEKVVLYNALDDSTSARMLSNGELDQAEFAQTYGRFFDMSLLHSLNNSTGNYLELNAQSGPTANVHIRRALLLSAPLSSGLHGFIPYSIAGAKGEYRTSNPIPLAEDLTKAKQELQQGLAELHLSELPPLTLISEESSSYLNAVAAWEQGLGANIQVQTTTSFEDKLQQISKGNFSIATMNWGPDFNDPMTFLGLYHSGYGYYQNVWHDPSYDALLDDINATHNNPTLREQKIRTAEQAVLDNAVIIPLKNFRPYEQLIQPYVDLGITVWNRLPNFAFATKTTRPMLHVSDFHDAADIPDYARPSIEKMMNADVLKGSGGLYDPNGQVTREQFVKMIVKGMGISTTTSPVKFQDVDSDSWSYDYIYAAASSNIVHGSQNAGGAWLFKPTDPVTRAEIATMIVHVLKLPASGTGGTFPDVANHWGKVAIQTAKANGLFNGYEDGSFRPDNNATRAEAAKIIDNTLSKLAWPHVYDVHQ</sequence>
<proteinExistence type="inferred from homology"/>
<dbReference type="EMBL" id="JAEQNB010000003">
    <property type="protein sequence ID" value="MBL0387182.1"/>
    <property type="molecule type" value="Genomic_DNA"/>
</dbReference>
<feature type="domain" description="SLH" evidence="6">
    <location>
        <begin position="506"/>
        <end position="564"/>
    </location>
</feature>
<comment type="subcellular location">
    <subcellularLocation>
        <location evidence="1">Cell envelope</location>
    </subcellularLocation>
</comment>
<comment type="caution">
    <text evidence="7">The sequence shown here is derived from an EMBL/GenBank/DDBJ whole genome shotgun (WGS) entry which is preliminary data.</text>
</comment>
<dbReference type="Gene3D" id="3.40.190.10">
    <property type="entry name" value="Periplasmic binding protein-like II"/>
    <property type="match status" value="1"/>
</dbReference>
<feature type="domain" description="SLH" evidence="6">
    <location>
        <begin position="628"/>
        <end position="691"/>
    </location>
</feature>
<protein>
    <submittedName>
        <fullName evidence="7">S-layer homology domain-containing protein</fullName>
    </submittedName>
</protein>
<dbReference type="Proteomes" id="UP000602284">
    <property type="component" value="Unassembled WGS sequence"/>
</dbReference>
<dbReference type="SUPFAM" id="SSF53850">
    <property type="entry name" value="Periplasmic binding protein-like II"/>
    <property type="match status" value="1"/>
</dbReference>
<feature type="signal peptide" evidence="5">
    <location>
        <begin position="1"/>
        <end position="27"/>
    </location>
</feature>